<name>A0ACB8W2T0_9TELE</name>
<feature type="non-terminal residue" evidence="1">
    <location>
        <position position="98"/>
    </location>
</feature>
<evidence type="ECO:0000313" key="1">
    <source>
        <dbReference type="EMBL" id="KAI3362054.1"/>
    </source>
</evidence>
<proteinExistence type="predicted"/>
<keyword evidence="2" id="KW-1185">Reference proteome</keyword>
<evidence type="ECO:0000313" key="2">
    <source>
        <dbReference type="Proteomes" id="UP000831701"/>
    </source>
</evidence>
<organism evidence="1 2">
    <name type="scientific">Scortum barcoo</name>
    <name type="common">barcoo grunter</name>
    <dbReference type="NCBI Taxonomy" id="214431"/>
    <lineage>
        <taxon>Eukaryota</taxon>
        <taxon>Metazoa</taxon>
        <taxon>Chordata</taxon>
        <taxon>Craniata</taxon>
        <taxon>Vertebrata</taxon>
        <taxon>Euteleostomi</taxon>
        <taxon>Actinopterygii</taxon>
        <taxon>Neopterygii</taxon>
        <taxon>Teleostei</taxon>
        <taxon>Neoteleostei</taxon>
        <taxon>Acanthomorphata</taxon>
        <taxon>Eupercaria</taxon>
        <taxon>Centrarchiformes</taxon>
        <taxon>Terapontoidei</taxon>
        <taxon>Terapontidae</taxon>
        <taxon>Scortum</taxon>
    </lineage>
</organism>
<protein>
    <submittedName>
        <fullName evidence="1">Uncharacterized protein</fullName>
    </submittedName>
</protein>
<dbReference type="EMBL" id="CM041545">
    <property type="protein sequence ID" value="KAI3362054.1"/>
    <property type="molecule type" value="Genomic_DNA"/>
</dbReference>
<dbReference type="Proteomes" id="UP000831701">
    <property type="component" value="Chromosome 15"/>
</dbReference>
<gene>
    <name evidence="1" type="ORF">L3Q82_012388</name>
</gene>
<reference evidence="1" key="1">
    <citation type="submission" date="2022-04" db="EMBL/GenBank/DDBJ databases">
        <title>Jade perch genome.</title>
        <authorList>
            <person name="Chao B."/>
        </authorList>
    </citation>
    <scope>NUCLEOTIDE SEQUENCE</scope>
    <source>
        <strain evidence="1">CB-2022</strain>
    </source>
</reference>
<sequence>MKKAFDFRAKIPRIALQCVIKTTQSIIGTHPLSTSDVSEVRSQRTAKRILKDNTQPRNSLSTLLPPGKWYRSIHCHNHLTPEQLLSSGCETLVCSPPK</sequence>
<accession>A0ACB8W2T0</accession>
<comment type="caution">
    <text evidence="1">The sequence shown here is derived from an EMBL/GenBank/DDBJ whole genome shotgun (WGS) entry which is preliminary data.</text>
</comment>